<organism evidence="1 2">
    <name type="scientific">Flavobacterium piscisymbiosum</name>
    <dbReference type="NCBI Taxonomy" id="2893753"/>
    <lineage>
        <taxon>Bacteria</taxon>
        <taxon>Pseudomonadati</taxon>
        <taxon>Bacteroidota</taxon>
        <taxon>Flavobacteriia</taxon>
        <taxon>Flavobacteriales</taxon>
        <taxon>Flavobacteriaceae</taxon>
        <taxon>Flavobacterium</taxon>
    </lineage>
</organism>
<dbReference type="InterPro" id="IPR029044">
    <property type="entry name" value="Nucleotide-diphossugar_trans"/>
</dbReference>
<protein>
    <recommendedName>
        <fullName evidence="3">Spore coat polysaccharide biosynthesis protein SpsF</fullName>
    </recommendedName>
</protein>
<dbReference type="Proteomes" id="UP001430679">
    <property type="component" value="Unassembled WGS sequence"/>
</dbReference>
<reference evidence="1" key="1">
    <citation type="submission" date="2021-11" db="EMBL/GenBank/DDBJ databases">
        <title>Description of novel Flavobacterium species.</title>
        <authorList>
            <person name="Saticioglu I.B."/>
            <person name="Ay H."/>
            <person name="Altun S."/>
            <person name="Duman M."/>
        </authorList>
    </citation>
    <scope>NUCLEOTIDE SEQUENCE</scope>
    <source>
        <strain evidence="1">F-30</strain>
    </source>
</reference>
<proteinExistence type="predicted"/>
<comment type="caution">
    <text evidence="1">The sequence shown here is derived from an EMBL/GenBank/DDBJ whole genome shotgun (WGS) entry which is preliminary data.</text>
</comment>
<dbReference type="PANTHER" id="PTHR42866">
    <property type="entry name" value="3-DEOXY-MANNO-OCTULOSONATE CYTIDYLYLTRANSFERASE"/>
    <property type="match status" value="1"/>
</dbReference>
<dbReference type="Gene3D" id="3.90.550.10">
    <property type="entry name" value="Spore Coat Polysaccharide Biosynthesis Protein SpsA, Chain A"/>
    <property type="match status" value="1"/>
</dbReference>
<evidence type="ECO:0000313" key="2">
    <source>
        <dbReference type="Proteomes" id="UP001430679"/>
    </source>
</evidence>
<gene>
    <name evidence="1" type="ORF">LNP81_01945</name>
</gene>
<accession>A0ABS8M8E4</accession>
<dbReference type="InterPro" id="IPR003329">
    <property type="entry name" value="Cytidylyl_trans"/>
</dbReference>
<dbReference type="RefSeq" id="WP_230033069.1">
    <property type="nucleotide sequence ID" value="NZ_JAJJMM010000001.1"/>
</dbReference>
<name>A0ABS8M8E4_9FLAO</name>
<keyword evidence="2" id="KW-1185">Reference proteome</keyword>
<dbReference type="PANTHER" id="PTHR42866:SF1">
    <property type="entry name" value="SPORE COAT POLYSACCHARIDE BIOSYNTHESIS PROTEIN SPSF"/>
    <property type="match status" value="1"/>
</dbReference>
<dbReference type="SUPFAM" id="SSF53448">
    <property type="entry name" value="Nucleotide-diphospho-sugar transferases"/>
    <property type="match status" value="1"/>
</dbReference>
<sequence length="250" mass="28833">MIGIFITARLGSTRLSEKHLIEVNSKPLIKHLVERFSFAFKEVIEKNELKIFITTSIKPENKKFETIFDEHDVEVEVFYGSDENIPFRHLQCARKFDVDFIVSIDGDDILCSTEASKLVIDSLMNGSKMVYTSGLPLGMNSTGYSKDFLENSLKGIESNKLETGWGKIFNKDEIDIIQLKFADEVAKIRMTLDYEPDADFFKKVISNIDVLNVSDKVLIDSIIKNEWDQLNKHLDDIYWSNFNKQKQEEN</sequence>
<evidence type="ECO:0000313" key="1">
    <source>
        <dbReference type="EMBL" id="MCC9061750.1"/>
    </source>
</evidence>
<dbReference type="EMBL" id="JAJJMM010000001">
    <property type="protein sequence ID" value="MCC9061750.1"/>
    <property type="molecule type" value="Genomic_DNA"/>
</dbReference>
<evidence type="ECO:0008006" key="3">
    <source>
        <dbReference type="Google" id="ProtNLM"/>
    </source>
</evidence>
<dbReference type="Pfam" id="PF02348">
    <property type="entry name" value="CTP_transf_3"/>
    <property type="match status" value="1"/>
</dbReference>